<dbReference type="PIRSF" id="PIRSF005700">
    <property type="entry name" value="PepC"/>
    <property type="match status" value="1"/>
</dbReference>
<comment type="subunit">
    <text evidence="7">Homohexamer. Binds to nucleic acids. Binds single-stranded DNA and RNA with higher affinity than double-stranded DNA.</text>
</comment>
<evidence type="ECO:0000256" key="5">
    <source>
        <dbReference type="ARBA" id="ARBA00022807"/>
    </source>
</evidence>
<feature type="compositionally biased region" description="Low complexity" evidence="10">
    <location>
        <begin position="1"/>
        <end position="14"/>
    </location>
</feature>
<dbReference type="AlphaFoldDB" id="A0A9Q9AV91"/>
<evidence type="ECO:0000256" key="2">
    <source>
        <dbReference type="ARBA" id="ARBA00022490"/>
    </source>
</evidence>
<organism evidence="11 12">
    <name type="scientific">Septoria linicola</name>
    <dbReference type="NCBI Taxonomy" id="215465"/>
    <lineage>
        <taxon>Eukaryota</taxon>
        <taxon>Fungi</taxon>
        <taxon>Dikarya</taxon>
        <taxon>Ascomycota</taxon>
        <taxon>Pezizomycotina</taxon>
        <taxon>Dothideomycetes</taxon>
        <taxon>Dothideomycetidae</taxon>
        <taxon>Mycosphaerellales</taxon>
        <taxon>Mycosphaerellaceae</taxon>
        <taxon>Septoria</taxon>
    </lineage>
</organism>
<evidence type="ECO:0000313" key="11">
    <source>
        <dbReference type="EMBL" id="USW53170.1"/>
    </source>
</evidence>
<dbReference type="InterPro" id="IPR038765">
    <property type="entry name" value="Papain-like_cys_pep_sf"/>
</dbReference>
<feature type="region of interest" description="Disordered" evidence="10">
    <location>
        <begin position="1"/>
        <end position="21"/>
    </location>
</feature>
<comment type="similarity">
    <text evidence="8">Belongs to the peptidase C1 family.</text>
</comment>
<proteinExistence type="inferred from homology"/>
<dbReference type="OrthoDB" id="2666448at2759"/>
<feature type="active site" evidence="9">
    <location>
        <position position="129"/>
    </location>
</feature>
<dbReference type="GO" id="GO:0070005">
    <property type="term" value="F:cysteine-type aminopeptidase activity"/>
    <property type="evidence" value="ECO:0007669"/>
    <property type="project" value="InterPro"/>
</dbReference>
<sequence>MGSAESTPVVPTRTVSRRERRAPREAAVVSFDEKFDALRIDHADCKSVDRIIFRSNGNSEHVDAAATQDYVSKVLKDPKNRLGLSALSANNPAAILEKPSTLIRDTQYFNVKIPHEGSPVTNQRSSGRCWIFAATNVFRVAIQQKYNIKSFELSQAYLFFWDKVEKANYFLESILDTIDEDVDSRLIGALNASPVGDGGQWDMIVNLVAKYGIVPQTLYPDSWNAQNSSVMDRTLTTKLREDGLRLRALKAKSASSAKIAEAKEEMMQDIVRILTLCLGPPPAADKKFTWEFYDANNNFKTVSLTPIEFADTTHVKRFISLVNDPRNEYSRLLTVNHLGNVWDGRPITYVNVDISVLKTACVAMLKKGLPIFFGSDVGKQSDSRAGIMDTDLVDYELGFNIKLGLTKAERLLTGESAMTHAMVLTAVHLDDNNEPVRWRVENSWSETAGTDGYFVMSDQWLDEFVYQAVVDPSVLDKSVRDVLKQEPKVLPLWDPMGALA</sequence>
<comment type="subcellular location">
    <subcellularLocation>
        <location evidence="8">Mitochondrion</location>
    </subcellularLocation>
    <subcellularLocation>
        <location evidence="8">Cytoplasm</location>
    </subcellularLocation>
</comment>
<dbReference type="CDD" id="cd00585">
    <property type="entry name" value="Peptidase_C1B"/>
    <property type="match status" value="1"/>
</dbReference>
<dbReference type="GO" id="GO:0009636">
    <property type="term" value="P:response to toxic substance"/>
    <property type="evidence" value="ECO:0007669"/>
    <property type="project" value="TreeGrafter"/>
</dbReference>
<evidence type="ECO:0000256" key="10">
    <source>
        <dbReference type="SAM" id="MobiDB-lite"/>
    </source>
</evidence>
<dbReference type="InterPro" id="IPR004134">
    <property type="entry name" value="Peptidase_C1B"/>
</dbReference>
<dbReference type="FunFam" id="3.90.70.10:FF:000021">
    <property type="entry name" value="Bleomycin hydrolase"/>
    <property type="match status" value="1"/>
</dbReference>
<evidence type="ECO:0000256" key="9">
    <source>
        <dbReference type="PIRSR" id="PIRSR005700-1"/>
    </source>
</evidence>
<evidence type="ECO:0000256" key="1">
    <source>
        <dbReference type="ARBA" id="ARBA00000423"/>
    </source>
</evidence>
<keyword evidence="12" id="KW-1185">Reference proteome</keyword>
<keyword evidence="3 8" id="KW-0645">Protease</keyword>
<feature type="active site" evidence="9">
    <location>
        <position position="442"/>
    </location>
</feature>
<comment type="function">
    <text evidence="6">The normal physiological role of the enzyme is unknown, but it is not essential for the viability of yeast cells. Has aminopeptidase activity, shortening substrate peptides sequentially by 1 amino acid. Has bleomycin hydrolase activity, which can protect the cell from the toxic effects of bleomycin. Has homocysteine-thiolactonase activity, protecting the cell against homocysteine toxicity. Acts as a repressor in the GAL4 regulatory system, but this does not require either the peptidase or nucleic acid-binding activities.</text>
</comment>
<dbReference type="PANTHER" id="PTHR10363:SF2">
    <property type="entry name" value="BLEOMYCIN HYDROLASE"/>
    <property type="match status" value="1"/>
</dbReference>
<dbReference type="EC" id="3.4.22.40" evidence="8"/>
<comment type="function">
    <text evidence="8">Has aminopeptidase activity, shortening substrate peptides sequentially by 1 amino acid. Has bleomycin hydrolase activity, which can protect the cell from the toxic effects of bleomycin. Has homocysteine-thiolactonase activity, protecting the cell against homocysteine toxicity.</text>
</comment>
<dbReference type="GO" id="GO:0005739">
    <property type="term" value="C:mitochondrion"/>
    <property type="evidence" value="ECO:0007669"/>
    <property type="project" value="UniProtKB-SubCell"/>
</dbReference>
<dbReference type="GO" id="GO:0004197">
    <property type="term" value="F:cysteine-type endopeptidase activity"/>
    <property type="evidence" value="ECO:0007669"/>
    <property type="project" value="UniProtKB-EC"/>
</dbReference>
<keyword evidence="2 8" id="KW-0963">Cytoplasm</keyword>
<evidence type="ECO:0000313" key="12">
    <source>
        <dbReference type="Proteomes" id="UP001056384"/>
    </source>
</evidence>
<protein>
    <recommendedName>
        <fullName evidence="8">Cysteine proteinase 1, mitochondrial</fullName>
        <ecNumber evidence="8">3.4.22.40</ecNumber>
    </recommendedName>
</protein>
<dbReference type="Pfam" id="PF03051">
    <property type="entry name" value="Peptidase_C1_2"/>
    <property type="match status" value="1"/>
</dbReference>
<keyword evidence="4 8" id="KW-0378">Hydrolase</keyword>
<dbReference type="GO" id="GO:0043418">
    <property type="term" value="P:homocysteine catabolic process"/>
    <property type="evidence" value="ECO:0007669"/>
    <property type="project" value="TreeGrafter"/>
</dbReference>
<evidence type="ECO:0000256" key="4">
    <source>
        <dbReference type="ARBA" id="ARBA00022801"/>
    </source>
</evidence>
<dbReference type="PROSITE" id="PS00139">
    <property type="entry name" value="THIOL_PROTEASE_CYS"/>
    <property type="match status" value="1"/>
</dbReference>
<accession>A0A9Q9AV91</accession>
<keyword evidence="5 8" id="KW-0788">Thiol protease</keyword>
<evidence type="ECO:0000256" key="3">
    <source>
        <dbReference type="ARBA" id="ARBA00022670"/>
    </source>
</evidence>
<dbReference type="SUPFAM" id="SSF54001">
    <property type="entry name" value="Cysteine proteinases"/>
    <property type="match status" value="1"/>
</dbReference>
<reference evidence="11" key="1">
    <citation type="submission" date="2022-06" db="EMBL/GenBank/DDBJ databases">
        <title>Complete genome sequences of two strains of the flax pathogen Septoria linicola.</title>
        <authorList>
            <person name="Lapalu N."/>
            <person name="Simon A."/>
            <person name="Demenou B."/>
            <person name="Paumier D."/>
            <person name="Guillot M.-P."/>
            <person name="Gout L."/>
            <person name="Valade R."/>
        </authorList>
    </citation>
    <scope>NUCLEOTIDE SEQUENCE</scope>
    <source>
        <strain evidence="11">SE15195</strain>
    </source>
</reference>
<comment type="catalytic activity">
    <reaction evidence="1 8">
        <text>Inactivates bleomycin B2 (a cytotoxic glycometallopeptide) by hydrolysis of a carboxyamide bond of beta-aminoalanine, but also shows general aminopeptidase activity. The specificity varies somewhat with source, but amino acid arylamides of Met, Leu and Ala are preferred.</text>
        <dbReference type="EC" id="3.4.22.40"/>
    </reaction>
</comment>
<dbReference type="GO" id="GO:0006508">
    <property type="term" value="P:proteolysis"/>
    <property type="evidence" value="ECO:0007669"/>
    <property type="project" value="UniProtKB-KW"/>
</dbReference>
<gene>
    <name evidence="11" type="ORF">Slin15195_G064890</name>
</gene>
<keyword evidence="8" id="KW-0496">Mitochondrion</keyword>
<name>A0A9Q9AV91_9PEZI</name>
<evidence type="ECO:0000256" key="7">
    <source>
        <dbReference type="ARBA" id="ARBA00026080"/>
    </source>
</evidence>
<dbReference type="InterPro" id="IPR000169">
    <property type="entry name" value="Pept_cys_AS"/>
</dbReference>
<feature type="active site" evidence="9">
    <location>
        <position position="420"/>
    </location>
</feature>
<dbReference type="PANTHER" id="PTHR10363">
    <property type="entry name" value="BLEOMYCIN HYDROLASE"/>
    <property type="match status" value="1"/>
</dbReference>
<dbReference type="Proteomes" id="UP001056384">
    <property type="component" value="Chromosome 5"/>
</dbReference>
<dbReference type="EMBL" id="CP099422">
    <property type="protein sequence ID" value="USW53170.1"/>
    <property type="molecule type" value="Genomic_DNA"/>
</dbReference>
<dbReference type="Gene3D" id="3.90.70.10">
    <property type="entry name" value="Cysteine proteinases"/>
    <property type="match status" value="1"/>
</dbReference>
<evidence type="ECO:0000256" key="6">
    <source>
        <dbReference type="ARBA" id="ARBA00025347"/>
    </source>
</evidence>
<evidence type="ECO:0000256" key="8">
    <source>
        <dbReference type="PIRNR" id="PIRNR005700"/>
    </source>
</evidence>